<dbReference type="Proteomes" id="UP001283361">
    <property type="component" value="Unassembled WGS sequence"/>
</dbReference>
<evidence type="ECO:0000313" key="2">
    <source>
        <dbReference type="Proteomes" id="UP001283361"/>
    </source>
</evidence>
<proteinExistence type="predicted"/>
<sequence>MGQTVKTTKAEIADADAACAQSRHCEFSINKLNYLDRELSARIQYLMRNGLQDERITGQYHGKTEVFTPQQCTEKTHIAFISGRDIDYNWRLCVPQFYFGYTPKDAAVCKEDFKERWINNQYAAWNHLGRHMYNLLRTP</sequence>
<accession>A0AAE1ATG6</accession>
<evidence type="ECO:0000313" key="1">
    <source>
        <dbReference type="EMBL" id="KAK3793674.1"/>
    </source>
</evidence>
<organism evidence="1 2">
    <name type="scientific">Elysia crispata</name>
    <name type="common">lettuce slug</name>
    <dbReference type="NCBI Taxonomy" id="231223"/>
    <lineage>
        <taxon>Eukaryota</taxon>
        <taxon>Metazoa</taxon>
        <taxon>Spiralia</taxon>
        <taxon>Lophotrochozoa</taxon>
        <taxon>Mollusca</taxon>
        <taxon>Gastropoda</taxon>
        <taxon>Heterobranchia</taxon>
        <taxon>Euthyneura</taxon>
        <taxon>Panpulmonata</taxon>
        <taxon>Sacoglossa</taxon>
        <taxon>Placobranchoidea</taxon>
        <taxon>Plakobranchidae</taxon>
        <taxon>Elysia</taxon>
    </lineage>
</organism>
<reference evidence="1" key="1">
    <citation type="journal article" date="2023" name="G3 (Bethesda)">
        <title>A reference genome for the long-term kleptoplast-retaining sea slug Elysia crispata morphotype clarki.</title>
        <authorList>
            <person name="Eastman K.E."/>
            <person name="Pendleton A.L."/>
            <person name="Shaikh M.A."/>
            <person name="Suttiyut T."/>
            <person name="Ogas R."/>
            <person name="Tomko P."/>
            <person name="Gavelis G."/>
            <person name="Widhalm J.R."/>
            <person name="Wisecaver J.H."/>
        </authorList>
    </citation>
    <scope>NUCLEOTIDE SEQUENCE</scope>
    <source>
        <strain evidence="1">ECLA1</strain>
    </source>
</reference>
<gene>
    <name evidence="1" type="ORF">RRG08_014568</name>
</gene>
<dbReference type="AlphaFoldDB" id="A0AAE1ATG6"/>
<protein>
    <submittedName>
        <fullName evidence="1">Uncharacterized protein</fullName>
    </submittedName>
</protein>
<name>A0AAE1ATG6_9GAST</name>
<keyword evidence="2" id="KW-1185">Reference proteome</keyword>
<comment type="caution">
    <text evidence="1">The sequence shown here is derived from an EMBL/GenBank/DDBJ whole genome shotgun (WGS) entry which is preliminary data.</text>
</comment>
<dbReference type="EMBL" id="JAWDGP010001186">
    <property type="protein sequence ID" value="KAK3793674.1"/>
    <property type="molecule type" value="Genomic_DNA"/>
</dbReference>